<name>A0A1M6B9B2_9BACT</name>
<keyword evidence="6" id="KW-1185">Reference proteome</keyword>
<evidence type="ECO:0000256" key="2">
    <source>
        <dbReference type="RuleBase" id="RU003719"/>
    </source>
</evidence>
<dbReference type="Gene3D" id="3.40.50.720">
    <property type="entry name" value="NAD(P)-binding Rossmann-like Domain"/>
    <property type="match status" value="2"/>
</dbReference>
<dbReference type="AlphaFoldDB" id="A0A1M6B9B2"/>
<dbReference type="SUPFAM" id="SSF51735">
    <property type="entry name" value="NAD(P)-binding Rossmann-fold domains"/>
    <property type="match status" value="1"/>
</dbReference>
<dbReference type="OrthoDB" id="9805416at2"/>
<sequence length="324" mass="34692">MMNILVSEISYNKAKSTFEALNASQDEFTFLPSAEDEPTLSARIREEGIRGFIADIYPYTGELYEAMPEGSVISRYGVGHDSIDKDKAVANGITVCNTPGVLDNAVAEHAVWMLGALSRHVATADATTKAGKWEPQKGIEVAKRKVTILGCGRIGRNLARKLGVGLSMEVTGYDIMENPDFGADSGIAHYTTNMDEALADADFVITLLPVLESTKHIANAEFFGKMKAGARFINSARGALVDEKALYDALSSGHLGAAALDVFEVEPYQPQDPAKDLRTLSNILLTPHVGSNTDESNAAMASTAADNIMTFLKTGTCVNIVAKP</sequence>
<dbReference type="PANTHER" id="PTHR10996">
    <property type="entry name" value="2-HYDROXYACID DEHYDROGENASE-RELATED"/>
    <property type="match status" value="1"/>
</dbReference>
<dbReference type="Proteomes" id="UP000184510">
    <property type="component" value="Unassembled WGS sequence"/>
</dbReference>
<dbReference type="GO" id="GO:0016618">
    <property type="term" value="F:hydroxypyruvate reductase [NAD(P)H] activity"/>
    <property type="evidence" value="ECO:0007669"/>
    <property type="project" value="TreeGrafter"/>
</dbReference>
<dbReference type="InterPro" id="IPR006140">
    <property type="entry name" value="D-isomer_DH_NAD-bd"/>
</dbReference>
<dbReference type="GO" id="GO:0030267">
    <property type="term" value="F:glyoxylate reductase (NADPH) activity"/>
    <property type="evidence" value="ECO:0007669"/>
    <property type="project" value="TreeGrafter"/>
</dbReference>
<dbReference type="InterPro" id="IPR036291">
    <property type="entry name" value="NAD(P)-bd_dom_sf"/>
</dbReference>
<evidence type="ECO:0000256" key="1">
    <source>
        <dbReference type="ARBA" id="ARBA00023002"/>
    </source>
</evidence>
<feature type="domain" description="D-isomer specific 2-hydroxyacid dehydrogenase NAD-binding" evidence="4">
    <location>
        <begin position="112"/>
        <end position="290"/>
    </location>
</feature>
<dbReference type="EMBL" id="FQYR01000002">
    <property type="protein sequence ID" value="SHI45330.1"/>
    <property type="molecule type" value="Genomic_DNA"/>
</dbReference>
<organism evidence="5 6">
    <name type="scientific">Rubritalea squalenifaciens DSM 18772</name>
    <dbReference type="NCBI Taxonomy" id="1123071"/>
    <lineage>
        <taxon>Bacteria</taxon>
        <taxon>Pseudomonadati</taxon>
        <taxon>Verrucomicrobiota</taxon>
        <taxon>Verrucomicrobiia</taxon>
        <taxon>Verrucomicrobiales</taxon>
        <taxon>Rubritaleaceae</taxon>
        <taxon>Rubritalea</taxon>
    </lineage>
</organism>
<reference evidence="5 6" key="1">
    <citation type="submission" date="2016-11" db="EMBL/GenBank/DDBJ databases">
        <authorList>
            <person name="Jaros S."/>
            <person name="Januszkiewicz K."/>
            <person name="Wedrychowicz H."/>
        </authorList>
    </citation>
    <scope>NUCLEOTIDE SEQUENCE [LARGE SCALE GENOMIC DNA]</scope>
    <source>
        <strain evidence="5 6">DSM 18772</strain>
    </source>
</reference>
<dbReference type="InterPro" id="IPR029753">
    <property type="entry name" value="D-isomer_DH_CS"/>
</dbReference>
<evidence type="ECO:0000313" key="5">
    <source>
        <dbReference type="EMBL" id="SHI45330.1"/>
    </source>
</evidence>
<dbReference type="PANTHER" id="PTHR10996:SF283">
    <property type="entry name" value="GLYOXYLATE_HYDROXYPYRUVATE REDUCTASE B"/>
    <property type="match status" value="1"/>
</dbReference>
<evidence type="ECO:0000313" key="6">
    <source>
        <dbReference type="Proteomes" id="UP000184510"/>
    </source>
</evidence>
<accession>A0A1M6B9B2</accession>
<dbReference type="InterPro" id="IPR050223">
    <property type="entry name" value="D-isomer_2-hydroxyacid_DH"/>
</dbReference>
<dbReference type="RefSeq" id="WP_143157604.1">
    <property type="nucleotide sequence ID" value="NZ_FQYR01000002.1"/>
</dbReference>
<proteinExistence type="inferred from homology"/>
<dbReference type="Pfam" id="PF02826">
    <property type="entry name" value="2-Hacid_dh_C"/>
    <property type="match status" value="1"/>
</dbReference>
<feature type="domain" description="D-isomer specific 2-hydroxyacid dehydrogenase catalytic" evidence="3">
    <location>
        <begin position="27"/>
        <end position="321"/>
    </location>
</feature>
<gene>
    <name evidence="5" type="ORF">SAMN02745181_0152</name>
</gene>
<evidence type="ECO:0000259" key="4">
    <source>
        <dbReference type="Pfam" id="PF02826"/>
    </source>
</evidence>
<keyword evidence="1 2" id="KW-0560">Oxidoreductase</keyword>
<dbReference type="InParanoid" id="A0A1M6B9B2"/>
<dbReference type="GO" id="GO:0005829">
    <property type="term" value="C:cytosol"/>
    <property type="evidence" value="ECO:0007669"/>
    <property type="project" value="TreeGrafter"/>
</dbReference>
<dbReference type="Pfam" id="PF00389">
    <property type="entry name" value="2-Hacid_dh"/>
    <property type="match status" value="1"/>
</dbReference>
<comment type="similarity">
    <text evidence="2">Belongs to the D-isomer specific 2-hydroxyacid dehydrogenase family.</text>
</comment>
<dbReference type="SUPFAM" id="SSF52283">
    <property type="entry name" value="Formate/glycerate dehydrogenase catalytic domain-like"/>
    <property type="match status" value="1"/>
</dbReference>
<dbReference type="PROSITE" id="PS00671">
    <property type="entry name" value="D_2_HYDROXYACID_DH_3"/>
    <property type="match status" value="1"/>
</dbReference>
<protein>
    <submittedName>
        <fullName evidence="5">D-3-phosphoglycerate dehydrogenase</fullName>
    </submittedName>
</protein>
<dbReference type="GO" id="GO:0051287">
    <property type="term" value="F:NAD binding"/>
    <property type="evidence" value="ECO:0007669"/>
    <property type="project" value="InterPro"/>
</dbReference>
<dbReference type="STRING" id="1123071.SAMN02745181_0152"/>
<evidence type="ECO:0000259" key="3">
    <source>
        <dbReference type="Pfam" id="PF00389"/>
    </source>
</evidence>
<dbReference type="InterPro" id="IPR006139">
    <property type="entry name" value="D-isomer_2_OHA_DH_cat_dom"/>
</dbReference>